<gene>
    <name evidence="5" type="primary">araC_2</name>
    <name evidence="5" type="ORF">NCTC11179_01264</name>
</gene>
<keyword evidence="1" id="KW-0805">Transcription regulation</keyword>
<dbReference type="EMBL" id="UGQL01000001">
    <property type="protein sequence ID" value="STZ27728.1"/>
    <property type="molecule type" value="Genomic_DNA"/>
</dbReference>
<keyword evidence="2" id="KW-0238">DNA-binding</keyword>
<sequence length="292" mass="33483">MTLFLNLDQLYALHELDSALQGEGIFMVDHTDVPVQQYAYSRHQFDGLLLCFVLKGSMNAQVHFTEYEVNQGDVILALPHLLIDVKSESEDIEAITIGLSIDLISSIPQLWEFINSDPVRSNPLLHFHSEKQALQREFLLYLQQFYHTASSAQKNTIIRYHLLALMHMIMEAHEGVSSRVDVVKDRSTTIIEEFYALVSKHAVAHRDLHFYAEKLNLTPPYLTTLLRKKTGKSALKWINHIVMLQAKSLLKTSDLSVKEVSNQLNFQDPSLFCRYFKQHTGLSPNGFRKQGE</sequence>
<dbReference type="GO" id="GO:0043565">
    <property type="term" value="F:sequence-specific DNA binding"/>
    <property type="evidence" value="ECO:0007669"/>
    <property type="project" value="InterPro"/>
</dbReference>
<protein>
    <submittedName>
        <fullName evidence="5">Arabinose operon regulatory protein</fullName>
    </submittedName>
</protein>
<dbReference type="GO" id="GO:0003700">
    <property type="term" value="F:DNA-binding transcription factor activity"/>
    <property type="evidence" value="ECO:0007669"/>
    <property type="project" value="InterPro"/>
</dbReference>
<dbReference type="SUPFAM" id="SSF46689">
    <property type="entry name" value="Homeodomain-like"/>
    <property type="match status" value="1"/>
</dbReference>
<feature type="domain" description="HTH araC/xylS-type" evidence="4">
    <location>
        <begin position="192"/>
        <end position="290"/>
    </location>
</feature>
<dbReference type="Gene3D" id="1.10.10.60">
    <property type="entry name" value="Homeodomain-like"/>
    <property type="match status" value="1"/>
</dbReference>
<dbReference type="InterPro" id="IPR003313">
    <property type="entry name" value="AraC-bd"/>
</dbReference>
<evidence type="ECO:0000313" key="5">
    <source>
        <dbReference type="EMBL" id="STZ27728.1"/>
    </source>
</evidence>
<dbReference type="RefSeq" id="WP_115090607.1">
    <property type="nucleotide sequence ID" value="NZ_CP068107.1"/>
</dbReference>
<evidence type="ECO:0000313" key="6">
    <source>
        <dbReference type="Proteomes" id="UP000255024"/>
    </source>
</evidence>
<dbReference type="PROSITE" id="PS01124">
    <property type="entry name" value="HTH_ARAC_FAMILY_2"/>
    <property type="match status" value="1"/>
</dbReference>
<reference evidence="5 6" key="1">
    <citation type="submission" date="2018-06" db="EMBL/GenBank/DDBJ databases">
        <authorList>
            <consortium name="Pathogen Informatics"/>
            <person name="Doyle S."/>
        </authorList>
    </citation>
    <scope>NUCLEOTIDE SEQUENCE [LARGE SCALE GENOMIC DNA]</scope>
    <source>
        <strain evidence="5 6">NCTC11179</strain>
    </source>
</reference>
<accession>A0A378RLZ0</accession>
<keyword evidence="3" id="KW-0804">Transcription</keyword>
<dbReference type="PANTHER" id="PTHR43280:SF32">
    <property type="entry name" value="TRANSCRIPTIONAL REGULATORY PROTEIN"/>
    <property type="match status" value="1"/>
</dbReference>
<dbReference type="SMART" id="SM00342">
    <property type="entry name" value="HTH_ARAC"/>
    <property type="match status" value="1"/>
</dbReference>
<keyword evidence="6" id="KW-1185">Reference proteome</keyword>
<dbReference type="AlphaFoldDB" id="A0A378RLZ0"/>
<dbReference type="Proteomes" id="UP000255024">
    <property type="component" value="Unassembled WGS sequence"/>
</dbReference>
<dbReference type="InterPro" id="IPR018060">
    <property type="entry name" value="HTH_AraC"/>
</dbReference>
<dbReference type="Pfam" id="PF02311">
    <property type="entry name" value="AraC_binding"/>
    <property type="match status" value="1"/>
</dbReference>
<dbReference type="InterPro" id="IPR037923">
    <property type="entry name" value="HTH-like"/>
</dbReference>
<name>A0A378RLZ0_MYROD</name>
<evidence type="ECO:0000259" key="4">
    <source>
        <dbReference type="PROSITE" id="PS01124"/>
    </source>
</evidence>
<evidence type="ECO:0000256" key="2">
    <source>
        <dbReference type="ARBA" id="ARBA00023125"/>
    </source>
</evidence>
<evidence type="ECO:0000256" key="1">
    <source>
        <dbReference type="ARBA" id="ARBA00023015"/>
    </source>
</evidence>
<dbReference type="InterPro" id="IPR009057">
    <property type="entry name" value="Homeodomain-like_sf"/>
</dbReference>
<dbReference type="SUPFAM" id="SSF51215">
    <property type="entry name" value="Regulatory protein AraC"/>
    <property type="match status" value="1"/>
</dbReference>
<proteinExistence type="predicted"/>
<evidence type="ECO:0000256" key="3">
    <source>
        <dbReference type="ARBA" id="ARBA00023163"/>
    </source>
</evidence>
<dbReference type="Pfam" id="PF12833">
    <property type="entry name" value="HTH_18"/>
    <property type="match status" value="1"/>
</dbReference>
<dbReference type="PANTHER" id="PTHR43280">
    <property type="entry name" value="ARAC-FAMILY TRANSCRIPTIONAL REGULATOR"/>
    <property type="match status" value="1"/>
</dbReference>
<organism evidence="5 6">
    <name type="scientific">Myroides odoratus</name>
    <name type="common">Flavobacterium odoratum</name>
    <dbReference type="NCBI Taxonomy" id="256"/>
    <lineage>
        <taxon>Bacteria</taxon>
        <taxon>Pseudomonadati</taxon>
        <taxon>Bacteroidota</taxon>
        <taxon>Flavobacteriia</taxon>
        <taxon>Flavobacteriales</taxon>
        <taxon>Flavobacteriaceae</taxon>
        <taxon>Myroides</taxon>
    </lineage>
</organism>